<dbReference type="Pfam" id="PF26078">
    <property type="entry name" value="Baseplate_J_M"/>
    <property type="match status" value="1"/>
</dbReference>
<dbReference type="InterPro" id="IPR014507">
    <property type="entry name" value="Baseplate_assembly_J_pred"/>
</dbReference>
<dbReference type="Proteomes" id="UP000030351">
    <property type="component" value="Unassembled WGS sequence"/>
</dbReference>
<dbReference type="PANTHER" id="PTHR35862:SF1">
    <property type="entry name" value="FELS-2 PROPHAGE PROTEIN"/>
    <property type="match status" value="1"/>
</dbReference>
<dbReference type="OrthoDB" id="9793802at2"/>
<evidence type="ECO:0000313" key="4">
    <source>
        <dbReference type="Proteomes" id="UP000030351"/>
    </source>
</evidence>
<reference evidence="3 4" key="1">
    <citation type="submission" date="2014-10" db="EMBL/GenBank/DDBJ databases">
        <title>Genome sequence of Erwinia typographi M043b.</title>
        <authorList>
            <person name="Chan K.-G."/>
            <person name="Tan W.-S."/>
        </authorList>
    </citation>
    <scope>NUCLEOTIDE SEQUENCE [LARGE SCALE GENOMIC DNA]</scope>
    <source>
        <strain evidence="3 4">M043b</strain>
    </source>
</reference>
<evidence type="ECO:0000259" key="1">
    <source>
        <dbReference type="Pfam" id="PF26078"/>
    </source>
</evidence>
<dbReference type="PIRSF" id="PIRSF020481">
    <property type="entry name" value="BAP"/>
    <property type="match status" value="1"/>
</dbReference>
<dbReference type="eggNOG" id="COG3948">
    <property type="taxonomic scope" value="Bacteria"/>
</dbReference>
<evidence type="ECO:0000313" key="3">
    <source>
        <dbReference type="EMBL" id="KGT95251.1"/>
    </source>
</evidence>
<accession>A0A0A3ZC80</accession>
<keyword evidence="4" id="KW-1185">Reference proteome</keyword>
<dbReference type="InterPro" id="IPR052726">
    <property type="entry name" value="Phage_Baseplate_Hub"/>
</dbReference>
<protein>
    <submittedName>
        <fullName evidence="3">Baseplate assembly protein</fullName>
    </submittedName>
</protein>
<dbReference type="InterPro" id="IPR058530">
    <property type="entry name" value="Baseplate_J-like_C"/>
</dbReference>
<sequence length="304" mass="32304">MAVIDLSQLPAPQVVAVPDFEVLLAERKEALTALYPADEQDAVRRVLALESDPLVKNLQESTYREILLRQRINEAAQAVMVAYALGSDLEQLAANNNVARLTITPADTEAVPPVDAVMESDDDLRLRVPAAFEGLSVAGPTAAYEFYAKSADGRVADVSATSPSPADVLITVLSREDDGLASADLLGIVGRALNAESVRPVADRVTVQAAAIFSYRVQAKLHLFDGVTAAPCLAAAKERLAAYLTEQKKLGCSVRRESYGAVLRVAGVDWVEIAEPATDIIMDRTQAGNCTGTDISVADEGVQA</sequence>
<name>A0A0A3ZC80_9GAMM</name>
<dbReference type="RefSeq" id="WP_034888768.1">
    <property type="nucleotide sequence ID" value="NZ_JRUQ01000018.1"/>
</dbReference>
<gene>
    <name evidence="3" type="ORF">NG99_04320</name>
</gene>
<dbReference type="PANTHER" id="PTHR35862">
    <property type="entry name" value="FELS-2 PROPHAGE PROTEIN"/>
    <property type="match status" value="1"/>
</dbReference>
<comment type="caution">
    <text evidence="3">The sequence shown here is derived from an EMBL/GenBank/DDBJ whole genome shotgun (WGS) entry which is preliminary data.</text>
</comment>
<dbReference type="InterPro" id="IPR058531">
    <property type="entry name" value="Baseplate_J_M"/>
</dbReference>
<dbReference type="AlphaFoldDB" id="A0A0A3ZC80"/>
<dbReference type="STRING" id="371042.NG99_04320"/>
<feature type="domain" description="Baseplate J-like C-terminal" evidence="2">
    <location>
        <begin position="215"/>
        <end position="291"/>
    </location>
</feature>
<evidence type="ECO:0000259" key="2">
    <source>
        <dbReference type="Pfam" id="PF26079"/>
    </source>
</evidence>
<dbReference type="Pfam" id="PF26079">
    <property type="entry name" value="Baseplate_J_C"/>
    <property type="match status" value="1"/>
</dbReference>
<organism evidence="3 4">
    <name type="scientific">Erwinia typographi</name>
    <dbReference type="NCBI Taxonomy" id="371042"/>
    <lineage>
        <taxon>Bacteria</taxon>
        <taxon>Pseudomonadati</taxon>
        <taxon>Pseudomonadota</taxon>
        <taxon>Gammaproteobacteria</taxon>
        <taxon>Enterobacterales</taxon>
        <taxon>Erwiniaceae</taxon>
        <taxon>Erwinia</taxon>
    </lineage>
</organism>
<proteinExistence type="predicted"/>
<feature type="domain" description="Baseplate J-like central" evidence="1">
    <location>
        <begin position="137"/>
        <end position="209"/>
    </location>
</feature>
<dbReference type="EMBL" id="JRUQ01000018">
    <property type="protein sequence ID" value="KGT95251.1"/>
    <property type="molecule type" value="Genomic_DNA"/>
</dbReference>